<accession>A0A446BCZ9</accession>
<evidence type="ECO:0000313" key="2">
    <source>
        <dbReference type="Proteomes" id="UP000289323"/>
    </source>
</evidence>
<proteinExistence type="predicted"/>
<gene>
    <name evidence="1" type="ORF">TT172_LOCUS2801</name>
</gene>
<reference evidence="1 2" key="1">
    <citation type="submission" date="2018-04" db="EMBL/GenBank/DDBJ databases">
        <authorList>
            <person name="Huttner S."/>
            <person name="Dainat J."/>
        </authorList>
    </citation>
    <scope>NUCLEOTIDE SEQUENCE [LARGE SCALE GENOMIC DNA]</scope>
</reference>
<protein>
    <submittedName>
        <fullName evidence="1">28dd4cc3-4a2a-4c0b-bfd4-1e87fb9e0664</fullName>
    </submittedName>
</protein>
<dbReference type="Proteomes" id="UP000289323">
    <property type="component" value="Unassembled WGS sequence"/>
</dbReference>
<sequence>MAFAEEADVVGTI</sequence>
<name>A0A446BCZ9_9PEZI</name>
<evidence type="ECO:0000313" key="1">
    <source>
        <dbReference type="EMBL" id="SPQ20382.1"/>
    </source>
</evidence>
<dbReference type="EMBL" id="OUUZ01000004">
    <property type="protein sequence ID" value="SPQ20382.1"/>
    <property type="molecule type" value="Genomic_DNA"/>
</dbReference>
<organism evidence="1 2">
    <name type="scientific">Thermothielavioides terrestris</name>
    <dbReference type="NCBI Taxonomy" id="2587410"/>
    <lineage>
        <taxon>Eukaryota</taxon>
        <taxon>Fungi</taxon>
        <taxon>Dikarya</taxon>
        <taxon>Ascomycota</taxon>
        <taxon>Pezizomycotina</taxon>
        <taxon>Sordariomycetes</taxon>
        <taxon>Sordariomycetidae</taxon>
        <taxon>Sordariales</taxon>
        <taxon>Chaetomiaceae</taxon>
        <taxon>Thermothielavioides</taxon>
    </lineage>
</organism>